<dbReference type="Pfam" id="PF03828">
    <property type="entry name" value="PAP_assoc"/>
    <property type="match status" value="1"/>
</dbReference>
<dbReference type="GO" id="GO:1990817">
    <property type="term" value="F:poly(A) RNA polymerase activity"/>
    <property type="evidence" value="ECO:0007669"/>
    <property type="project" value="InterPro"/>
</dbReference>
<evidence type="ECO:0000256" key="2">
    <source>
        <dbReference type="ARBA" id="ARBA00022842"/>
    </source>
</evidence>
<dbReference type="EMBL" id="JAXQNO010000015">
    <property type="protein sequence ID" value="KAK4783398.1"/>
    <property type="molecule type" value="Genomic_DNA"/>
</dbReference>
<feature type="region of interest" description="Disordered" evidence="3">
    <location>
        <begin position="520"/>
        <end position="574"/>
    </location>
</feature>
<feature type="compositionally biased region" description="Polar residues" evidence="3">
    <location>
        <begin position="1"/>
        <end position="15"/>
    </location>
</feature>
<dbReference type="SUPFAM" id="SSF81631">
    <property type="entry name" value="PAP/OAS1 substrate-binding domain"/>
    <property type="match status" value="1"/>
</dbReference>
<accession>A0AAN7LHZ2</accession>
<gene>
    <name evidence="6" type="ORF">SAY86_007772</name>
</gene>
<reference evidence="6 7" key="1">
    <citation type="journal article" date="2023" name="Hortic Res">
        <title>Pangenome of water caltrop reveals structural variations and asymmetric subgenome divergence after allopolyploidization.</title>
        <authorList>
            <person name="Zhang X."/>
            <person name="Chen Y."/>
            <person name="Wang L."/>
            <person name="Yuan Y."/>
            <person name="Fang M."/>
            <person name="Shi L."/>
            <person name="Lu R."/>
            <person name="Comes H.P."/>
            <person name="Ma Y."/>
            <person name="Chen Y."/>
            <person name="Huang G."/>
            <person name="Zhou Y."/>
            <person name="Zheng Z."/>
            <person name="Qiu Y."/>
        </authorList>
    </citation>
    <scope>NUCLEOTIDE SEQUENCE [LARGE SCALE GENOMIC DNA]</scope>
    <source>
        <strain evidence="6">F231</strain>
    </source>
</reference>
<organism evidence="6 7">
    <name type="scientific">Trapa natans</name>
    <name type="common">Water chestnut</name>
    <dbReference type="NCBI Taxonomy" id="22666"/>
    <lineage>
        <taxon>Eukaryota</taxon>
        <taxon>Viridiplantae</taxon>
        <taxon>Streptophyta</taxon>
        <taxon>Embryophyta</taxon>
        <taxon>Tracheophyta</taxon>
        <taxon>Spermatophyta</taxon>
        <taxon>Magnoliopsida</taxon>
        <taxon>eudicotyledons</taxon>
        <taxon>Gunneridae</taxon>
        <taxon>Pentapetalae</taxon>
        <taxon>rosids</taxon>
        <taxon>malvids</taxon>
        <taxon>Myrtales</taxon>
        <taxon>Lythraceae</taxon>
        <taxon>Trapa</taxon>
    </lineage>
</organism>
<feature type="compositionally biased region" description="Basic and acidic residues" evidence="3">
    <location>
        <begin position="725"/>
        <end position="741"/>
    </location>
</feature>
<dbReference type="GO" id="GO:0046872">
    <property type="term" value="F:metal ion binding"/>
    <property type="evidence" value="ECO:0007669"/>
    <property type="project" value="UniProtKB-KW"/>
</dbReference>
<comment type="caution">
    <text evidence="6">The sequence shown here is derived from an EMBL/GenBank/DDBJ whole genome shotgun (WGS) entry which is preliminary data.</text>
</comment>
<dbReference type="InterPro" id="IPR045862">
    <property type="entry name" value="Trf4-like"/>
</dbReference>
<dbReference type="Gene3D" id="3.30.460.10">
    <property type="entry name" value="Beta Polymerase, domain 2"/>
    <property type="match status" value="1"/>
</dbReference>
<feature type="region of interest" description="Disordered" evidence="3">
    <location>
        <begin position="1"/>
        <end position="29"/>
    </location>
</feature>
<dbReference type="PANTHER" id="PTHR23092:SF48">
    <property type="entry name" value="NUCLEOTIDYLTRANSFERASE FAMILY PROTEIN"/>
    <property type="match status" value="1"/>
</dbReference>
<name>A0AAN7LHZ2_TRANT</name>
<feature type="compositionally biased region" description="Basic and acidic residues" evidence="3">
    <location>
        <begin position="526"/>
        <end position="540"/>
    </location>
</feature>
<dbReference type="GO" id="GO:0043634">
    <property type="term" value="P:polyadenylation-dependent ncRNA catabolic process"/>
    <property type="evidence" value="ECO:0007669"/>
    <property type="project" value="TreeGrafter"/>
</dbReference>
<feature type="region of interest" description="Disordered" evidence="3">
    <location>
        <begin position="454"/>
        <end position="488"/>
    </location>
</feature>
<keyword evidence="2" id="KW-0460">Magnesium</keyword>
<dbReference type="SUPFAM" id="SSF81301">
    <property type="entry name" value="Nucleotidyltransferase"/>
    <property type="match status" value="1"/>
</dbReference>
<proteinExistence type="predicted"/>
<dbReference type="PANTHER" id="PTHR23092">
    <property type="entry name" value="POLY(A) RNA POLYMERASE"/>
    <property type="match status" value="1"/>
</dbReference>
<feature type="domain" description="Poly(A) RNA polymerase mitochondrial-like central palm" evidence="5">
    <location>
        <begin position="1238"/>
        <end position="1335"/>
    </location>
</feature>
<evidence type="ECO:0000313" key="7">
    <source>
        <dbReference type="Proteomes" id="UP001346149"/>
    </source>
</evidence>
<evidence type="ECO:0000313" key="6">
    <source>
        <dbReference type="EMBL" id="KAK4783398.1"/>
    </source>
</evidence>
<feature type="domain" description="PAP-associated" evidence="4">
    <location>
        <begin position="1478"/>
        <end position="1531"/>
    </location>
</feature>
<dbReference type="GO" id="GO:0003729">
    <property type="term" value="F:mRNA binding"/>
    <property type="evidence" value="ECO:0007669"/>
    <property type="project" value="TreeGrafter"/>
</dbReference>
<evidence type="ECO:0008006" key="8">
    <source>
        <dbReference type="Google" id="ProtNLM"/>
    </source>
</evidence>
<dbReference type="GO" id="GO:0031123">
    <property type="term" value="P:RNA 3'-end processing"/>
    <property type="evidence" value="ECO:0007669"/>
    <property type="project" value="TreeGrafter"/>
</dbReference>
<feature type="compositionally biased region" description="Basic residues" evidence="3">
    <location>
        <begin position="562"/>
        <end position="572"/>
    </location>
</feature>
<dbReference type="Gene3D" id="1.10.1410.10">
    <property type="match status" value="1"/>
</dbReference>
<keyword evidence="1" id="KW-0479">Metal-binding</keyword>
<sequence length="1588" mass="175708">MSKQKSNFLGKSPSLSPALPQKPRPLKAPSQQLIDSLTSHISLYSSKLPSHNPNPNPHPRSSIVKWFSSLSPHQRQSHLTALDPGFVRILLQMLDHVKDRGCGTFIILPDLPSPDNLPSLCYRQSRGLLSRVAESDGPEARLFESILLFSSKEGDNVKECSVSVGCLDSLTVGEELVGNFDLFVETMDGISNRGFLRGEVGELGDDWVELPWLKEKGYYSISAFFANRLEVALRLAWMSCNNGKKRGVRLKEKICTANVSANLFWRKKACLDWWQSLDGETRSRSFTMVMGKSAKKLVLLGNFLASIGFGIVNDPSMPNILEILNESDKVPEDKLWTSWGEFSHPLTYGQNASSSQRSGKKILVDEGFGSTTSRGFVPQKHLAYYCDSLYVLQDGITFILSCFHNFGIDLLFFSTLGSLGTLADSILRKFRGFLMVIYLDCTKLELLGEQSCSSLPNKDKEKSGLHNKVKEKSGSTNRRKKAKSQNLKRVNPIASLSQDFSPSQCDKFHEKLDISSCCDNTSMESESTKMQRKMNQEEKTSSSPLSSESMRGTATGVVQNASKKKKKGKRRSGNTVVKVANEFKETKNSSVGVASSSCISQEETADFGLVLDKTDLSNNKKDDLRGKNDVALVSSACDINLGLIRDGAASESCKGDLCVGSTDDISCTISEFSQPTLAIDILSCLESSKSKVTDSHSFQEIDPVQKLKNMGRRNPESAHPNKKGLVSDKKGAVKGDERSKFGDQTVSDSSSVCQSQEWPSVASYFPSPNSHLPPAADRLHLDVGRNWQNHFCQPFLSTIHKTRSPSMENSCKQILARPLPMSLDWPPAVQGSCSLASSIACNYDPGIMTRRQSQFTQGFSSHSMHINIVSNNDEKYSGDFLDKSELMNMQDFVDDCDGQWISEEELEVHGVSGLDCNQYFGGGIMYWNPSDHPGTGFSRPPSLSSDDSFWAWKEADMNRVVDDMVAFSSSYSTNGLASPTAASYCSPFDPLNPGHQALGYVMAGGEVPVLTDSAGEAETVGSLTSITADVDGKTGDSLPYPVLQPIIIPNIKREIPNLKSPGIPPGRREKSRIKRPPSPVVLCVPRAPRPPPPSPVGDARKHRGFPTVRSGSSSPRHWGMRGWHIDSSNNNPEEGCVRMDGAEVVLPSWRTNNLSTHTMIQPLPGSLLQDRLIAIAQLARDQEHPDVTFPLQPPDQQNCPMLKAPLSLLHSILHDEIDAFWKQVVSENLSRKPYINWAVKRVTRSLQVLWPRSRTNIFGSVTTGLALPTSDVDLVVCLPPVRNLEPIKEAGILEGRNGIKETCLQHAARYLANQEWVKNDSLKTVENTAIPIIMLEVEVPHDLITSNASRVQSPKEDTLQINSEDCNHVDFQVGESEKSATPRDTQTSYECRIDLKTVRLDISFKSTSHTGLQTTELVRRLTDQFPAAMPLALLLKKFLAFRGLDQSYSGGLSSYCLVLLITRFLQHEHHLGRSVNQNFGSLLMDFLYFFGNVFDPRQMRVSVRGSGLYVTRERGHSIDPIHIDDPLYPTNNVGRNCFRIHQCIKAFSEAYSLLEQELTCISDVGNNDTCSKPLYSLLQKIIPNIGQV</sequence>
<evidence type="ECO:0000256" key="3">
    <source>
        <dbReference type="SAM" id="MobiDB-lite"/>
    </source>
</evidence>
<evidence type="ECO:0000259" key="4">
    <source>
        <dbReference type="Pfam" id="PF03828"/>
    </source>
</evidence>
<dbReference type="InterPro" id="IPR054708">
    <property type="entry name" value="MTPAP-like_central"/>
</dbReference>
<keyword evidence="7" id="KW-1185">Reference proteome</keyword>
<feature type="compositionally biased region" description="Basic and acidic residues" evidence="3">
    <location>
        <begin position="457"/>
        <end position="473"/>
    </location>
</feature>
<feature type="compositionally biased region" description="Polar residues" evidence="3">
    <location>
        <begin position="550"/>
        <end position="561"/>
    </location>
</feature>
<dbReference type="InterPro" id="IPR002058">
    <property type="entry name" value="PAP_assoc"/>
</dbReference>
<protein>
    <recommendedName>
        <fullName evidence="8">Polymerase nucleotidyl transferase domain-containing protein</fullName>
    </recommendedName>
</protein>
<dbReference type="Proteomes" id="UP001346149">
    <property type="component" value="Unassembled WGS sequence"/>
</dbReference>
<dbReference type="GO" id="GO:0005730">
    <property type="term" value="C:nucleolus"/>
    <property type="evidence" value="ECO:0007669"/>
    <property type="project" value="TreeGrafter"/>
</dbReference>
<evidence type="ECO:0000256" key="1">
    <source>
        <dbReference type="ARBA" id="ARBA00022723"/>
    </source>
</evidence>
<evidence type="ECO:0000259" key="5">
    <source>
        <dbReference type="Pfam" id="PF22600"/>
    </source>
</evidence>
<dbReference type="Pfam" id="PF22600">
    <property type="entry name" value="MTPAP-like_central"/>
    <property type="match status" value="1"/>
</dbReference>
<dbReference type="InterPro" id="IPR043519">
    <property type="entry name" value="NT_sf"/>
</dbReference>
<feature type="region of interest" description="Disordered" evidence="3">
    <location>
        <begin position="1058"/>
        <end position="1122"/>
    </location>
</feature>
<dbReference type="GO" id="GO:0031499">
    <property type="term" value="C:TRAMP complex"/>
    <property type="evidence" value="ECO:0007669"/>
    <property type="project" value="TreeGrafter"/>
</dbReference>
<feature type="region of interest" description="Disordered" evidence="3">
    <location>
        <begin position="710"/>
        <end position="747"/>
    </location>
</feature>